<dbReference type="EMBL" id="CP080096">
    <property type="protein sequence ID" value="QYD73765.1"/>
    <property type="molecule type" value="Genomic_DNA"/>
</dbReference>
<evidence type="ECO:0000313" key="3">
    <source>
        <dbReference type="Proteomes" id="UP000826462"/>
    </source>
</evidence>
<reference evidence="2 3" key="1">
    <citation type="submission" date="2021-07" db="EMBL/GenBank/DDBJ databases">
        <title>Paraburkholderia edwinii protects Aspergillus sp. from phenazines by acting as a toxin sponge.</title>
        <authorList>
            <person name="Dahlstrom K.M."/>
            <person name="Newman D.K."/>
        </authorList>
    </citation>
    <scope>NUCLEOTIDE SEQUENCE [LARGE SCALE GENOMIC DNA]</scope>
    <source>
        <strain evidence="2 3">Pe01</strain>
    </source>
</reference>
<dbReference type="InterPro" id="IPR036388">
    <property type="entry name" value="WH-like_DNA-bd_sf"/>
</dbReference>
<dbReference type="PANTHER" id="PTHR33164:SF105">
    <property type="entry name" value="TRANSCRIPTIONAL REPRESSOR PROTEIN-RELATED"/>
    <property type="match status" value="1"/>
</dbReference>
<organism evidence="2 3">
    <name type="scientific">Paraburkholderia edwinii</name>
    <dbReference type="NCBI Taxonomy" id="2861782"/>
    <lineage>
        <taxon>Bacteria</taxon>
        <taxon>Pseudomonadati</taxon>
        <taxon>Pseudomonadota</taxon>
        <taxon>Betaproteobacteria</taxon>
        <taxon>Burkholderiales</taxon>
        <taxon>Burkholderiaceae</taxon>
        <taxon>Paraburkholderia</taxon>
    </lineage>
</organism>
<dbReference type="SUPFAM" id="SSF46785">
    <property type="entry name" value="Winged helix' DNA-binding domain"/>
    <property type="match status" value="1"/>
</dbReference>
<dbReference type="Gene3D" id="1.10.10.10">
    <property type="entry name" value="Winged helix-like DNA-binding domain superfamily/Winged helix DNA-binding domain"/>
    <property type="match status" value="1"/>
</dbReference>
<dbReference type="Pfam" id="PF01047">
    <property type="entry name" value="MarR"/>
    <property type="match status" value="1"/>
</dbReference>
<name>A0ABX8V3Y1_9BURK</name>
<evidence type="ECO:0000259" key="1">
    <source>
        <dbReference type="PROSITE" id="PS50995"/>
    </source>
</evidence>
<dbReference type="InterPro" id="IPR039422">
    <property type="entry name" value="MarR/SlyA-like"/>
</dbReference>
<dbReference type="PANTHER" id="PTHR33164">
    <property type="entry name" value="TRANSCRIPTIONAL REGULATOR, MARR FAMILY"/>
    <property type="match status" value="1"/>
</dbReference>
<dbReference type="PROSITE" id="PS50995">
    <property type="entry name" value="HTH_MARR_2"/>
    <property type="match status" value="1"/>
</dbReference>
<gene>
    <name evidence="2" type="ORF">KZJ38_25455</name>
</gene>
<dbReference type="InterPro" id="IPR000835">
    <property type="entry name" value="HTH_MarR-typ"/>
</dbReference>
<protein>
    <submittedName>
        <fullName evidence="2">MarR family winged helix-turn-helix transcriptional regulator</fullName>
    </submittedName>
</protein>
<proteinExistence type="predicted"/>
<sequence length="152" mass="17011">MTAIDYALINERTSQKGRCNATALRKAMRKISLHYDAYLAPSGLKVTQVSILVAIERASSPTMGELADELVLCRSALTHNLRPLERDGMVSVQPDPNNRRTRIVRLTSKGLKKLQDSIAYWQIAQDRFESAFGKRKAAALRAVLNEVHSIDF</sequence>
<keyword evidence="3" id="KW-1185">Reference proteome</keyword>
<dbReference type="InterPro" id="IPR036390">
    <property type="entry name" value="WH_DNA-bd_sf"/>
</dbReference>
<dbReference type="Proteomes" id="UP000826462">
    <property type="component" value="Chromosome 2"/>
</dbReference>
<evidence type="ECO:0000313" key="2">
    <source>
        <dbReference type="EMBL" id="QYD73765.1"/>
    </source>
</evidence>
<accession>A0ABX8V3Y1</accession>
<dbReference type="SMART" id="SM00347">
    <property type="entry name" value="HTH_MARR"/>
    <property type="match status" value="1"/>
</dbReference>
<feature type="domain" description="HTH marR-type" evidence="1">
    <location>
        <begin position="21"/>
        <end position="149"/>
    </location>
</feature>